<dbReference type="Gene3D" id="3.40.50.1240">
    <property type="entry name" value="Phosphoglycerate mutase-like"/>
    <property type="match status" value="1"/>
</dbReference>
<dbReference type="InterPro" id="IPR029033">
    <property type="entry name" value="His_PPase_superfam"/>
</dbReference>
<sequence>MLSFKANKTVQLFSSPVSRAIESAEIISHITGLDYNFLEELGLNCSDGDKIKNVILDKILTLTNGEIVVMVSHLPNISGVIVSFDCGKPEIRWIGTGEAIVLNFGGKKVVRAHKL</sequence>
<organism evidence="1 2">
    <name type="scientific">Candidatus Nomurabacteria bacterium RIFCSPLOWO2_01_FULL_33_24</name>
    <dbReference type="NCBI Taxonomy" id="1801765"/>
    <lineage>
        <taxon>Bacteria</taxon>
        <taxon>Candidatus Nomuraibacteriota</taxon>
    </lineage>
</organism>
<proteinExistence type="predicted"/>
<dbReference type="AlphaFoldDB" id="A0A1F6WZF5"/>
<name>A0A1F6WZF5_9BACT</name>
<reference evidence="1 2" key="1">
    <citation type="journal article" date="2016" name="Nat. Commun.">
        <title>Thousands of microbial genomes shed light on interconnected biogeochemical processes in an aquifer system.</title>
        <authorList>
            <person name="Anantharaman K."/>
            <person name="Brown C.T."/>
            <person name="Hug L.A."/>
            <person name="Sharon I."/>
            <person name="Castelle C.J."/>
            <person name="Probst A.J."/>
            <person name="Thomas B.C."/>
            <person name="Singh A."/>
            <person name="Wilkins M.J."/>
            <person name="Karaoz U."/>
            <person name="Brodie E.L."/>
            <person name="Williams K.H."/>
            <person name="Hubbard S.S."/>
            <person name="Banfield J.F."/>
        </authorList>
    </citation>
    <scope>NUCLEOTIDE SEQUENCE [LARGE SCALE GENOMIC DNA]</scope>
</reference>
<accession>A0A1F6WZF5</accession>
<dbReference type="SUPFAM" id="SSF53254">
    <property type="entry name" value="Phosphoglycerate mutase-like"/>
    <property type="match status" value="1"/>
</dbReference>
<evidence type="ECO:0000313" key="1">
    <source>
        <dbReference type="EMBL" id="OGI87260.1"/>
    </source>
</evidence>
<gene>
    <name evidence="1" type="ORF">A2995_01120</name>
</gene>
<dbReference type="CDD" id="cd07040">
    <property type="entry name" value="HP"/>
    <property type="match status" value="1"/>
</dbReference>
<protein>
    <recommendedName>
        <fullName evidence="3">Phosphohistidine phosphatase SixA</fullName>
    </recommendedName>
</protein>
<dbReference type="EMBL" id="MFUP01000014">
    <property type="protein sequence ID" value="OGI87260.1"/>
    <property type="molecule type" value="Genomic_DNA"/>
</dbReference>
<evidence type="ECO:0008006" key="3">
    <source>
        <dbReference type="Google" id="ProtNLM"/>
    </source>
</evidence>
<evidence type="ECO:0000313" key="2">
    <source>
        <dbReference type="Proteomes" id="UP000185809"/>
    </source>
</evidence>
<dbReference type="Proteomes" id="UP000185809">
    <property type="component" value="Unassembled WGS sequence"/>
</dbReference>
<comment type="caution">
    <text evidence="1">The sequence shown here is derived from an EMBL/GenBank/DDBJ whole genome shotgun (WGS) entry which is preliminary data.</text>
</comment>